<dbReference type="Pfam" id="PF07687">
    <property type="entry name" value="M20_dimer"/>
    <property type="match status" value="1"/>
</dbReference>
<dbReference type="GO" id="GO:0046872">
    <property type="term" value="F:metal ion binding"/>
    <property type="evidence" value="ECO:0007669"/>
    <property type="project" value="UniProtKB-KW"/>
</dbReference>
<dbReference type="SUPFAM" id="SSF53187">
    <property type="entry name" value="Zn-dependent exopeptidases"/>
    <property type="match status" value="1"/>
</dbReference>
<dbReference type="PANTHER" id="PTHR43808:SF31">
    <property type="entry name" value="N-ACETYL-L-CITRULLINE DEACETYLASE"/>
    <property type="match status" value="1"/>
</dbReference>
<dbReference type="Gene3D" id="3.40.630.10">
    <property type="entry name" value="Zn peptidases"/>
    <property type="match status" value="1"/>
</dbReference>
<reference evidence="11" key="2">
    <citation type="submission" date="2020-09" db="EMBL/GenBank/DDBJ databases">
        <authorList>
            <person name="Sun Q."/>
            <person name="Zhou Y."/>
        </authorList>
    </citation>
    <scope>NUCLEOTIDE SEQUENCE</scope>
    <source>
        <strain evidence="11">CGMCC 1.15725</strain>
    </source>
</reference>
<comment type="cofactor">
    <cofactor evidence="1">
        <name>Zn(2+)</name>
        <dbReference type="ChEBI" id="CHEBI:29105"/>
    </cofactor>
</comment>
<dbReference type="InterPro" id="IPR036264">
    <property type="entry name" value="Bact_exopeptidase_dim_dom"/>
</dbReference>
<keyword evidence="4" id="KW-0055">Arginine biosynthesis</keyword>
<evidence type="ECO:0000256" key="7">
    <source>
        <dbReference type="ARBA" id="ARBA00022801"/>
    </source>
</evidence>
<proteinExistence type="inferred from homology"/>
<dbReference type="RefSeq" id="WP_189050371.1">
    <property type="nucleotide sequence ID" value="NZ_BMJQ01000013.1"/>
</dbReference>
<dbReference type="GO" id="GO:0008777">
    <property type="term" value="F:acetylornithine deacetylase activity"/>
    <property type="evidence" value="ECO:0007669"/>
    <property type="project" value="TreeGrafter"/>
</dbReference>
<protein>
    <submittedName>
        <fullName evidence="11">Acetylornithine deacetylase</fullName>
    </submittedName>
</protein>
<dbReference type="InterPro" id="IPR050072">
    <property type="entry name" value="Peptidase_M20A"/>
</dbReference>
<organism evidence="11 12">
    <name type="scientific">Aliidongia dinghuensis</name>
    <dbReference type="NCBI Taxonomy" id="1867774"/>
    <lineage>
        <taxon>Bacteria</taxon>
        <taxon>Pseudomonadati</taxon>
        <taxon>Pseudomonadota</taxon>
        <taxon>Alphaproteobacteria</taxon>
        <taxon>Rhodospirillales</taxon>
        <taxon>Dongiaceae</taxon>
        <taxon>Aliidongia</taxon>
    </lineage>
</organism>
<dbReference type="Proteomes" id="UP000646365">
    <property type="component" value="Unassembled WGS sequence"/>
</dbReference>
<sequence length="385" mass="41939">MAGLSSIEITKTLVGFDTTSRDSNLALIDWVEAYLADLGVRSSRSWDAERRKANLFATIGPEDKPGVVLSGHTDVVPVDGQDWTSDPFELVEKDGKLVGRGASDMKSFLGVVLAKTPDFIRRQPKTPIHLAFTYDEEVGCLGIHTLLADLAKRPVKPRACIVGEPTLMKPVIGHKGKRSVRCHVHGLESHSALAHQGVNAIEAAAELVAYLKGMARRFRDQGPFDPDYSPPYTTVHTGKIQGGTALNIVPKDCVFDFEFRYLPSEDPAALFDEVRRFAVEQLLPEMRAVSAAAGFDFEELSGMAGLEMKSDDEVTRLVMQLSGANGTGKVSFGTEGGAYQEFGIPTIVCGPGSIEQAHKPDEWIAIEQLTAAEHFMDRLLDRASL</sequence>
<evidence type="ECO:0000259" key="10">
    <source>
        <dbReference type="Pfam" id="PF07687"/>
    </source>
</evidence>
<evidence type="ECO:0000256" key="2">
    <source>
        <dbReference type="ARBA" id="ARBA00005691"/>
    </source>
</evidence>
<dbReference type="InterPro" id="IPR010169">
    <property type="entry name" value="AcOrn-deacetyl"/>
</dbReference>
<dbReference type="NCBIfam" id="TIGR01892">
    <property type="entry name" value="AcOrn-deacetyl"/>
    <property type="match status" value="1"/>
</dbReference>
<comment type="similarity">
    <text evidence="2">Belongs to the peptidase M20A family. ArgE subfamily.</text>
</comment>
<evidence type="ECO:0000256" key="9">
    <source>
        <dbReference type="ARBA" id="ARBA00023285"/>
    </source>
</evidence>
<evidence type="ECO:0000256" key="4">
    <source>
        <dbReference type="ARBA" id="ARBA00022571"/>
    </source>
</evidence>
<evidence type="ECO:0000256" key="6">
    <source>
        <dbReference type="ARBA" id="ARBA00022723"/>
    </source>
</evidence>
<gene>
    <name evidence="11" type="ORF">GCM10011611_47120</name>
</gene>
<evidence type="ECO:0000313" key="12">
    <source>
        <dbReference type="Proteomes" id="UP000646365"/>
    </source>
</evidence>
<evidence type="ECO:0000256" key="8">
    <source>
        <dbReference type="ARBA" id="ARBA00022833"/>
    </source>
</evidence>
<name>A0A8J3E5H8_9PROT</name>
<keyword evidence="5" id="KW-0028">Amino-acid biosynthesis</keyword>
<dbReference type="AlphaFoldDB" id="A0A8J3E5H8"/>
<dbReference type="CDD" id="cd03894">
    <property type="entry name" value="M20_ArgE"/>
    <property type="match status" value="1"/>
</dbReference>
<dbReference type="EMBL" id="BMJQ01000013">
    <property type="protein sequence ID" value="GGF35366.1"/>
    <property type="molecule type" value="Genomic_DNA"/>
</dbReference>
<comment type="caution">
    <text evidence="11">The sequence shown here is derived from an EMBL/GenBank/DDBJ whole genome shotgun (WGS) entry which is preliminary data.</text>
</comment>
<dbReference type="InterPro" id="IPR001261">
    <property type="entry name" value="ArgE/DapE_CS"/>
</dbReference>
<dbReference type="SUPFAM" id="SSF55031">
    <property type="entry name" value="Bacterial exopeptidase dimerisation domain"/>
    <property type="match status" value="1"/>
</dbReference>
<dbReference type="Pfam" id="PF01546">
    <property type="entry name" value="Peptidase_M20"/>
    <property type="match status" value="1"/>
</dbReference>
<keyword evidence="9" id="KW-0170">Cobalt</keyword>
<evidence type="ECO:0000256" key="5">
    <source>
        <dbReference type="ARBA" id="ARBA00022605"/>
    </source>
</evidence>
<feature type="domain" description="Peptidase M20 dimerisation" evidence="10">
    <location>
        <begin position="172"/>
        <end position="281"/>
    </location>
</feature>
<keyword evidence="3" id="KW-0963">Cytoplasm</keyword>
<keyword evidence="8" id="KW-0862">Zinc</keyword>
<reference evidence="11" key="1">
    <citation type="journal article" date="2014" name="Int. J. Syst. Evol. Microbiol.">
        <title>Complete genome sequence of Corynebacterium casei LMG S-19264T (=DSM 44701T), isolated from a smear-ripened cheese.</title>
        <authorList>
            <consortium name="US DOE Joint Genome Institute (JGI-PGF)"/>
            <person name="Walter F."/>
            <person name="Albersmeier A."/>
            <person name="Kalinowski J."/>
            <person name="Ruckert C."/>
        </authorList>
    </citation>
    <scope>NUCLEOTIDE SEQUENCE</scope>
    <source>
        <strain evidence="11">CGMCC 1.15725</strain>
    </source>
</reference>
<keyword evidence="12" id="KW-1185">Reference proteome</keyword>
<dbReference type="PROSITE" id="PS00759">
    <property type="entry name" value="ARGE_DAPE_CPG2_2"/>
    <property type="match status" value="1"/>
</dbReference>
<accession>A0A8J3E5H8</accession>
<keyword evidence="7" id="KW-0378">Hydrolase</keyword>
<evidence type="ECO:0000256" key="3">
    <source>
        <dbReference type="ARBA" id="ARBA00022490"/>
    </source>
</evidence>
<dbReference type="GO" id="GO:0006526">
    <property type="term" value="P:L-arginine biosynthetic process"/>
    <property type="evidence" value="ECO:0007669"/>
    <property type="project" value="UniProtKB-KW"/>
</dbReference>
<keyword evidence="6" id="KW-0479">Metal-binding</keyword>
<dbReference type="InterPro" id="IPR011650">
    <property type="entry name" value="Peptidase_M20_dimer"/>
</dbReference>
<evidence type="ECO:0000313" key="11">
    <source>
        <dbReference type="EMBL" id="GGF35366.1"/>
    </source>
</evidence>
<dbReference type="Gene3D" id="3.30.70.360">
    <property type="match status" value="1"/>
</dbReference>
<dbReference type="PANTHER" id="PTHR43808">
    <property type="entry name" value="ACETYLORNITHINE DEACETYLASE"/>
    <property type="match status" value="1"/>
</dbReference>
<dbReference type="NCBIfam" id="NF005710">
    <property type="entry name" value="PRK07522.1"/>
    <property type="match status" value="1"/>
</dbReference>
<evidence type="ECO:0000256" key="1">
    <source>
        <dbReference type="ARBA" id="ARBA00001947"/>
    </source>
</evidence>
<dbReference type="InterPro" id="IPR002933">
    <property type="entry name" value="Peptidase_M20"/>
</dbReference>